<proteinExistence type="predicted"/>
<dbReference type="GO" id="GO:0035371">
    <property type="term" value="C:microtubule plus-end"/>
    <property type="evidence" value="ECO:0007669"/>
    <property type="project" value="TreeGrafter"/>
</dbReference>
<dbReference type="AlphaFoldDB" id="A0A1V4J6M2"/>
<gene>
    <name evidence="2" type="ORF">AV530_002080</name>
</gene>
<dbReference type="STRING" id="372326.A0A1V4J6M2"/>
<dbReference type="GO" id="GO:0008017">
    <property type="term" value="F:microtubule binding"/>
    <property type="evidence" value="ECO:0007669"/>
    <property type="project" value="TreeGrafter"/>
</dbReference>
<feature type="region of interest" description="Disordered" evidence="1">
    <location>
        <begin position="52"/>
        <end position="75"/>
    </location>
</feature>
<dbReference type="GO" id="GO:0007099">
    <property type="term" value="P:centriole replication"/>
    <property type="evidence" value="ECO:0007669"/>
    <property type="project" value="TreeGrafter"/>
</dbReference>
<organism evidence="2 3">
    <name type="scientific">Patagioenas fasciata monilis</name>
    <dbReference type="NCBI Taxonomy" id="372326"/>
    <lineage>
        <taxon>Eukaryota</taxon>
        <taxon>Metazoa</taxon>
        <taxon>Chordata</taxon>
        <taxon>Craniata</taxon>
        <taxon>Vertebrata</taxon>
        <taxon>Euteleostomi</taxon>
        <taxon>Archelosauria</taxon>
        <taxon>Archosauria</taxon>
        <taxon>Dinosauria</taxon>
        <taxon>Saurischia</taxon>
        <taxon>Theropoda</taxon>
        <taxon>Coelurosauria</taxon>
        <taxon>Aves</taxon>
        <taxon>Neognathae</taxon>
        <taxon>Neoaves</taxon>
        <taxon>Columbimorphae</taxon>
        <taxon>Columbiformes</taxon>
        <taxon>Columbidae</taxon>
        <taxon>Patagioenas</taxon>
    </lineage>
</organism>
<dbReference type="Proteomes" id="UP000190648">
    <property type="component" value="Unassembled WGS sequence"/>
</dbReference>
<feature type="compositionally biased region" description="Basic and acidic residues" evidence="1">
    <location>
        <begin position="62"/>
        <end position="75"/>
    </location>
</feature>
<feature type="compositionally biased region" description="Basic and acidic residues" evidence="1">
    <location>
        <begin position="215"/>
        <end position="234"/>
    </location>
</feature>
<dbReference type="EMBL" id="LSYS01008925">
    <property type="protein sequence ID" value="OPJ67878.1"/>
    <property type="molecule type" value="Genomic_DNA"/>
</dbReference>
<feature type="region of interest" description="Disordered" evidence="1">
    <location>
        <begin position="213"/>
        <end position="234"/>
    </location>
</feature>
<dbReference type="OrthoDB" id="10255000at2759"/>
<evidence type="ECO:0000313" key="2">
    <source>
        <dbReference type="EMBL" id="OPJ67878.1"/>
    </source>
</evidence>
<name>A0A1V4J6M2_PATFA</name>
<dbReference type="GO" id="GO:0090266">
    <property type="term" value="P:regulation of mitotic cell cycle spindle assembly checkpoint"/>
    <property type="evidence" value="ECO:0007669"/>
    <property type="project" value="TreeGrafter"/>
</dbReference>
<dbReference type="GO" id="GO:0000242">
    <property type="term" value="C:pericentriolar material"/>
    <property type="evidence" value="ECO:0007669"/>
    <property type="project" value="TreeGrafter"/>
</dbReference>
<feature type="region of interest" description="Disordered" evidence="1">
    <location>
        <begin position="1"/>
        <end position="20"/>
    </location>
</feature>
<dbReference type="InterPro" id="IPR042791">
    <property type="entry name" value="CDK5RAP2"/>
</dbReference>
<dbReference type="PANTHER" id="PTHR46930:SF1">
    <property type="entry name" value="CDK5 REGULATORY SUBUNIT-ASSOCIATED PROTEIN 2"/>
    <property type="match status" value="1"/>
</dbReference>
<evidence type="ECO:0000256" key="1">
    <source>
        <dbReference type="SAM" id="MobiDB-lite"/>
    </source>
</evidence>
<comment type="caution">
    <text evidence="2">The sequence shown here is derived from an EMBL/GenBank/DDBJ whole genome shotgun (WGS) entry which is preliminary data.</text>
</comment>
<evidence type="ECO:0000313" key="3">
    <source>
        <dbReference type="Proteomes" id="UP000190648"/>
    </source>
</evidence>
<reference evidence="2 3" key="1">
    <citation type="submission" date="2016-02" db="EMBL/GenBank/DDBJ databases">
        <title>Band-tailed pigeon sequencing and assembly.</title>
        <authorList>
            <person name="Soares A.E."/>
            <person name="Novak B.J."/>
            <person name="Rice E.S."/>
            <person name="O'Connell B."/>
            <person name="Chang D."/>
            <person name="Weber S."/>
            <person name="Shapiro B."/>
        </authorList>
    </citation>
    <scope>NUCLEOTIDE SEQUENCE [LARGE SCALE GENOMIC DNA]</scope>
    <source>
        <strain evidence="2">BTP2013</strain>
        <tissue evidence="2">Blood</tissue>
    </source>
</reference>
<dbReference type="GO" id="GO:0000132">
    <property type="term" value="P:establishment of mitotic spindle orientation"/>
    <property type="evidence" value="ECO:0007669"/>
    <property type="project" value="TreeGrafter"/>
</dbReference>
<dbReference type="GO" id="GO:0043015">
    <property type="term" value="F:gamma-tubulin binding"/>
    <property type="evidence" value="ECO:0007669"/>
    <property type="project" value="TreeGrafter"/>
</dbReference>
<dbReference type="GO" id="GO:0001578">
    <property type="term" value="P:microtubule bundle formation"/>
    <property type="evidence" value="ECO:0007669"/>
    <property type="project" value="TreeGrafter"/>
</dbReference>
<dbReference type="GO" id="GO:0097431">
    <property type="term" value="C:mitotic spindle pole"/>
    <property type="evidence" value="ECO:0007669"/>
    <property type="project" value="TreeGrafter"/>
</dbReference>
<accession>A0A1V4J6M2</accession>
<keyword evidence="3" id="KW-1185">Reference proteome</keyword>
<sequence>METEDGDNDRKKRNSPFSERVSQVCLQVSLDFPCEVDKQITPSGYSESFCKDRHYRSPNKPQFEHDTNGKHFDRTGMSEHETEENLLTSLLRENRTSVLESTRQEQMKIVNELLDHLNTTEEECSSEDIEKKDEKDLRQMIIQLRAELKHFKQVNKFLKQQVELKSTFDGKEKLYLDAAPQINKDIELLKAELKDAATQTMTLESNVMRFKHEGKKGASEEKPKYSRLNAEREHQQENVYKEGEQHERLFYRRRANEVIIWINK</sequence>
<dbReference type="PANTHER" id="PTHR46930">
    <property type="entry name" value="CDK5 REGULATORY SUBUNIT-ASSOCIATED PROTEIN 2"/>
    <property type="match status" value="1"/>
</dbReference>
<dbReference type="GO" id="GO:0046600">
    <property type="term" value="P:negative regulation of centriole replication"/>
    <property type="evidence" value="ECO:0007669"/>
    <property type="project" value="TreeGrafter"/>
</dbReference>
<protein>
    <submittedName>
        <fullName evidence="2">Uncharacterized protein</fullName>
    </submittedName>
</protein>
<dbReference type="GO" id="GO:0007059">
    <property type="term" value="P:chromosome segregation"/>
    <property type="evidence" value="ECO:0007669"/>
    <property type="project" value="TreeGrafter"/>
</dbReference>